<protein>
    <submittedName>
        <fullName evidence="4">PRC-barrel domain-containing protein</fullName>
    </submittedName>
</protein>
<feature type="domain" description="PRC-barrel" evidence="3">
    <location>
        <begin position="197"/>
        <end position="273"/>
    </location>
</feature>
<feature type="signal peptide" evidence="2">
    <location>
        <begin position="1"/>
        <end position="31"/>
    </location>
</feature>
<evidence type="ECO:0000313" key="4">
    <source>
        <dbReference type="EMBL" id="MBU8542547.1"/>
    </source>
</evidence>
<feature type="compositionally biased region" description="Polar residues" evidence="1">
    <location>
        <begin position="180"/>
        <end position="189"/>
    </location>
</feature>
<accession>A0ABS6H3Y2</accession>
<reference evidence="4 5" key="1">
    <citation type="submission" date="2021-01" db="EMBL/GenBank/DDBJ databases">
        <title>Roseomonas sp. nov, a bacterium isolated from an oil production mixture in Yumen Oilfield.</title>
        <authorList>
            <person name="Wu D."/>
        </authorList>
    </citation>
    <scope>NUCLEOTIDE SEQUENCE [LARGE SCALE GENOMIC DNA]</scope>
    <source>
        <strain evidence="4 5">ROY-5-3</strain>
    </source>
</reference>
<evidence type="ECO:0000256" key="1">
    <source>
        <dbReference type="SAM" id="MobiDB-lite"/>
    </source>
</evidence>
<evidence type="ECO:0000256" key="2">
    <source>
        <dbReference type="SAM" id="SignalP"/>
    </source>
</evidence>
<feature type="region of interest" description="Disordered" evidence="1">
    <location>
        <begin position="156"/>
        <end position="196"/>
    </location>
</feature>
<organism evidence="4 5">
    <name type="scientific">Falsiroseomonas oleicola</name>
    <dbReference type="NCBI Taxonomy" id="2801474"/>
    <lineage>
        <taxon>Bacteria</taxon>
        <taxon>Pseudomonadati</taxon>
        <taxon>Pseudomonadota</taxon>
        <taxon>Alphaproteobacteria</taxon>
        <taxon>Acetobacterales</taxon>
        <taxon>Roseomonadaceae</taxon>
        <taxon>Falsiroseomonas</taxon>
    </lineage>
</organism>
<name>A0ABS6H3Y2_9PROT</name>
<comment type="caution">
    <text evidence="4">The sequence shown here is derived from an EMBL/GenBank/DDBJ whole genome shotgun (WGS) entry which is preliminary data.</text>
</comment>
<dbReference type="PANTHER" id="PTHR36505">
    <property type="entry name" value="BLR1072 PROTEIN"/>
    <property type="match status" value="1"/>
</dbReference>
<proteinExistence type="predicted"/>
<dbReference type="PANTHER" id="PTHR36505:SF1">
    <property type="entry name" value="BLR1072 PROTEIN"/>
    <property type="match status" value="1"/>
</dbReference>
<dbReference type="RefSeq" id="WP_216872861.1">
    <property type="nucleotide sequence ID" value="NZ_JAERQM010000001.1"/>
</dbReference>
<gene>
    <name evidence="4" type="ORF">JJQ90_02465</name>
</gene>
<dbReference type="Proteomes" id="UP000689967">
    <property type="component" value="Unassembled WGS sequence"/>
</dbReference>
<feature type="region of interest" description="Disordered" evidence="1">
    <location>
        <begin position="31"/>
        <end position="140"/>
    </location>
</feature>
<sequence length="303" mass="31986">MQTNRTNRPNLLATTATVAALALMFAGGAQAQTAPATPSPMAQPGQTTQPQAGQTREARPQATSTEMQQATQELRVARQQIGDASEDVSPQALARARQAVERLSRAQAGTQAGPNATTSSHGLQQQVTQARQTLRNDDVPAQEARRAIDRVLAAVPSTARDANARETGTGASAMPAPAQSGGSQPQTAAARSPAAGMELSRVSNVVGTNVIGREGRDAGEIENLLIDGSGQVRAAVIEWGGFFGLGARRAVVPMDQLTLGGEDDRVRMDLTREQLEQLPRYDADRLEEYGRTGGWGDGTRTLR</sequence>
<dbReference type="EMBL" id="JAERQM010000001">
    <property type="protein sequence ID" value="MBU8542547.1"/>
    <property type="molecule type" value="Genomic_DNA"/>
</dbReference>
<evidence type="ECO:0000313" key="5">
    <source>
        <dbReference type="Proteomes" id="UP000689967"/>
    </source>
</evidence>
<keyword evidence="5" id="KW-1185">Reference proteome</keyword>
<dbReference type="InterPro" id="IPR027275">
    <property type="entry name" value="PRC-brl_dom"/>
</dbReference>
<feature type="compositionally biased region" description="Polar residues" evidence="1">
    <location>
        <begin position="107"/>
        <end position="133"/>
    </location>
</feature>
<feature type="compositionally biased region" description="Polar residues" evidence="1">
    <location>
        <begin position="61"/>
        <end position="72"/>
    </location>
</feature>
<feature type="chain" id="PRO_5045562369" evidence="2">
    <location>
        <begin position="32"/>
        <end position="303"/>
    </location>
</feature>
<feature type="compositionally biased region" description="Low complexity" evidence="1">
    <location>
        <begin position="31"/>
        <end position="55"/>
    </location>
</feature>
<dbReference type="Pfam" id="PF05239">
    <property type="entry name" value="PRC"/>
    <property type="match status" value="1"/>
</dbReference>
<evidence type="ECO:0000259" key="3">
    <source>
        <dbReference type="Pfam" id="PF05239"/>
    </source>
</evidence>
<keyword evidence="2" id="KW-0732">Signal</keyword>